<evidence type="ECO:0000313" key="4">
    <source>
        <dbReference type="Proteomes" id="UP001302349"/>
    </source>
</evidence>
<dbReference type="RefSeq" id="WP_317490584.1">
    <property type="nucleotide sequence ID" value="NZ_CP136051.1"/>
</dbReference>
<reference evidence="3 4" key="1">
    <citation type="journal article" date="2023" name="Microbiol. Resour. Announc.">
        <title>Complete Genome Sequence of Imperialibacter roseus strain P4T.</title>
        <authorList>
            <person name="Tizabi D.R."/>
            <person name="Bachvaroff T."/>
            <person name="Hill R.T."/>
        </authorList>
    </citation>
    <scope>NUCLEOTIDE SEQUENCE [LARGE SCALE GENOMIC DNA]</scope>
    <source>
        <strain evidence="3 4">P4T</strain>
    </source>
</reference>
<name>A0ABZ0IT49_9BACT</name>
<dbReference type="Proteomes" id="UP001302349">
    <property type="component" value="Chromosome"/>
</dbReference>
<keyword evidence="2" id="KW-0479">Metal-binding</keyword>
<dbReference type="EMBL" id="CP136051">
    <property type="protein sequence ID" value="WOK07936.1"/>
    <property type="molecule type" value="Genomic_DNA"/>
</dbReference>
<proteinExistence type="inferred from homology"/>
<dbReference type="Pfam" id="PF05163">
    <property type="entry name" value="DinB"/>
    <property type="match status" value="1"/>
</dbReference>
<sequence>MNRKESLTKIAAGAGLLTALPVAGWGRSHTADFTSDFLRRWETSKGYTLKVLDKMPEEHFSFAPTPEQMGFGKQLTHMAFWNSFYIAPFEGKKAMSEPKEITKAAARAYIEENFDYCTSVIKKISSSDLDREGIIDENYWREHTGTDLLLRAFAHTSHHRAEAIVYLRLKGIEPPFFEF</sequence>
<evidence type="ECO:0000313" key="3">
    <source>
        <dbReference type="EMBL" id="WOK07936.1"/>
    </source>
</evidence>
<keyword evidence="4" id="KW-1185">Reference proteome</keyword>
<gene>
    <name evidence="3" type="ORF">RT717_04745</name>
</gene>
<accession>A0ABZ0IT49</accession>
<dbReference type="InterPro" id="IPR007837">
    <property type="entry name" value="DinB"/>
</dbReference>
<organism evidence="3 4">
    <name type="scientific">Imperialibacter roseus</name>
    <dbReference type="NCBI Taxonomy" id="1324217"/>
    <lineage>
        <taxon>Bacteria</taxon>
        <taxon>Pseudomonadati</taxon>
        <taxon>Bacteroidota</taxon>
        <taxon>Cytophagia</taxon>
        <taxon>Cytophagales</taxon>
        <taxon>Flammeovirgaceae</taxon>
        <taxon>Imperialibacter</taxon>
    </lineage>
</organism>
<dbReference type="InterPro" id="IPR034660">
    <property type="entry name" value="DinB/YfiT-like"/>
</dbReference>
<protein>
    <submittedName>
        <fullName evidence="3">DinB family protein</fullName>
    </submittedName>
</protein>
<dbReference type="Gene3D" id="1.20.120.450">
    <property type="entry name" value="dinb family like domain"/>
    <property type="match status" value="1"/>
</dbReference>
<dbReference type="SUPFAM" id="SSF109854">
    <property type="entry name" value="DinB/YfiT-like putative metalloenzymes"/>
    <property type="match status" value="1"/>
</dbReference>
<evidence type="ECO:0000256" key="2">
    <source>
        <dbReference type="ARBA" id="ARBA00022723"/>
    </source>
</evidence>
<comment type="similarity">
    <text evidence="1">Belongs to the DinB family.</text>
</comment>
<evidence type="ECO:0000256" key="1">
    <source>
        <dbReference type="ARBA" id="ARBA00008635"/>
    </source>
</evidence>